<dbReference type="AlphaFoldDB" id="A0A5B6VEQ1"/>
<organism evidence="1 2">
    <name type="scientific">Gossypium australe</name>
    <dbReference type="NCBI Taxonomy" id="47621"/>
    <lineage>
        <taxon>Eukaryota</taxon>
        <taxon>Viridiplantae</taxon>
        <taxon>Streptophyta</taxon>
        <taxon>Embryophyta</taxon>
        <taxon>Tracheophyta</taxon>
        <taxon>Spermatophyta</taxon>
        <taxon>Magnoliopsida</taxon>
        <taxon>eudicotyledons</taxon>
        <taxon>Gunneridae</taxon>
        <taxon>Pentapetalae</taxon>
        <taxon>rosids</taxon>
        <taxon>malvids</taxon>
        <taxon>Malvales</taxon>
        <taxon>Malvaceae</taxon>
        <taxon>Malvoideae</taxon>
        <taxon>Gossypium</taxon>
    </lineage>
</organism>
<evidence type="ECO:0000313" key="1">
    <source>
        <dbReference type="EMBL" id="KAA3467573.1"/>
    </source>
</evidence>
<dbReference type="Proteomes" id="UP000325315">
    <property type="component" value="Unassembled WGS sequence"/>
</dbReference>
<keyword evidence="2" id="KW-1185">Reference proteome</keyword>
<comment type="caution">
    <text evidence="1">The sequence shown here is derived from an EMBL/GenBank/DDBJ whole genome shotgun (WGS) entry which is preliminary data.</text>
</comment>
<dbReference type="EMBL" id="SMMG02000007">
    <property type="protein sequence ID" value="KAA3467573.1"/>
    <property type="molecule type" value="Genomic_DNA"/>
</dbReference>
<name>A0A5B6VEQ1_9ROSI</name>
<evidence type="ECO:0000313" key="2">
    <source>
        <dbReference type="Proteomes" id="UP000325315"/>
    </source>
</evidence>
<sequence>MQHGDQGGVLKVGHPCSSCSTKEVAHAAGKVPMQSGHAGALLHMISCNLSSNFFASRCCSCSLAKFLSSSPSIEACCTSFCVFLPQPLYPDTAFYSSRSFGEKLDMQQHTGDLCHICHLHHTMHIYHSNQCKVEDFVSNLDLDHCT</sequence>
<reference evidence="2" key="1">
    <citation type="journal article" date="2019" name="Plant Biotechnol. J.">
        <title>Genome sequencing of the Australian wild diploid species Gossypium australe highlights disease resistance and delayed gland morphogenesis.</title>
        <authorList>
            <person name="Cai Y."/>
            <person name="Cai X."/>
            <person name="Wang Q."/>
            <person name="Wang P."/>
            <person name="Zhang Y."/>
            <person name="Cai C."/>
            <person name="Xu Y."/>
            <person name="Wang K."/>
            <person name="Zhou Z."/>
            <person name="Wang C."/>
            <person name="Geng S."/>
            <person name="Li B."/>
            <person name="Dong Q."/>
            <person name="Hou Y."/>
            <person name="Wang H."/>
            <person name="Ai P."/>
            <person name="Liu Z."/>
            <person name="Yi F."/>
            <person name="Sun M."/>
            <person name="An G."/>
            <person name="Cheng J."/>
            <person name="Zhang Y."/>
            <person name="Shi Q."/>
            <person name="Xie Y."/>
            <person name="Shi X."/>
            <person name="Chang Y."/>
            <person name="Huang F."/>
            <person name="Chen Y."/>
            <person name="Hong S."/>
            <person name="Mi L."/>
            <person name="Sun Q."/>
            <person name="Zhang L."/>
            <person name="Zhou B."/>
            <person name="Peng R."/>
            <person name="Zhang X."/>
            <person name="Liu F."/>
        </authorList>
    </citation>
    <scope>NUCLEOTIDE SEQUENCE [LARGE SCALE GENOMIC DNA]</scope>
    <source>
        <strain evidence="2">cv. PA1801</strain>
    </source>
</reference>
<gene>
    <name evidence="1" type="ORF">EPI10_002575</name>
</gene>
<accession>A0A5B6VEQ1</accession>
<protein>
    <submittedName>
        <fullName evidence="1">Uncharacterized protein</fullName>
    </submittedName>
</protein>
<proteinExistence type="predicted"/>